<dbReference type="Proteomes" id="UP000193380">
    <property type="component" value="Unassembled WGS sequence"/>
</dbReference>
<dbReference type="GO" id="GO:0072345">
    <property type="term" value="F:NAADP-sensitive calcium-release channel activity"/>
    <property type="evidence" value="ECO:0007669"/>
    <property type="project" value="TreeGrafter"/>
</dbReference>
<feature type="domain" description="Mucolipin extracytosolic" evidence="2">
    <location>
        <begin position="90"/>
        <end position="187"/>
    </location>
</feature>
<dbReference type="GO" id="GO:0005886">
    <property type="term" value="C:plasma membrane"/>
    <property type="evidence" value="ECO:0007669"/>
    <property type="project" value="TreeGrafter"/>
</dbReference>
<dbReference type="Pfam" id="PF21381">
    <property type="entry name" value="MCLN_ECD"/>
    <property type="match status" value="1"/>
</dbReference>
<gene>
    <name evidence="3" type="ORF">GSONMT00067072001</name>
</gene>
<dbReference type="InterPro" id="IPR049134">
    <property type="entry name" value="MCLN_ECD"/>
</dbReference>
<name>A0A060VX70_ONCMY</name>
<evidence type="ECO:0000313" key="3">
    <source>
        <dbReference type="EMBL" id="CDQ56930.1"/>
    </source>
</evidence>
<protein>
    <recommendedName>
        <fullName evidence="2">Mucolipin extracytosolic domain-containing protein</fullName>
    </recommendedName>
</protein>
<reference evidence="3" key="2">
    <citation type="submission" date="2014-03" db="EMBL/GenBank/DDBJ databases">
        <authorList>
            <person name="Genoscope - CEA"/>
        </authorList>
    </citation>
    <scope>NUCLEOTIDE SEQUENCE</scope>
</reference>
<dbReference type="PANTHER" id="PTHR12127">
    <property type="entry name" value="MUCOLIPIN"/>
    <property type="match status" value="1"/>
</dbReference>
<dbReference type="STRING" id="8022.A0A060VX70"/>
<reference evidence="3" key="1">
    <citation type="journal article" date="2014" name="Nat. Commun.">
        <title>The rainbow trout genome provides novel insights into evolution after whole-genome duplication in vertebrates.</title>
        <authorList>
            <person name="Berthelot C."/>
            <person name="Brunet F."/>
            <person name="Chalopin D."/>
            <person name="Juanchich A."/>
            <person name="Bernard M."/>
            <person name="Noel B."/>
            <person name="Bento P."/>
            <person name="Da Silva C."/>
            <person name="Labadie K."/>
            <person name="Alberti A."/>
            <person name="Aury J.M."/>
            <person name="Louis A."/>
            <person name="Dehais P."/>
            <person name="Bardou P."/>
            <person name="Montfort J."/>
            <person name="Klopp C."/>
            <person name="Cabau C."/>
            <person name="Gaspin C."/>
            <person name="Thorgaard G.H."/>
            <person name="Boussaha M."/>
            <person name="Quillet E."/>
            <person name="Guyomard R."/>
            <person name="Galiana D."/>
            <person name="Bobe J."/>
            <person name="Volff J.N."/>
            <person name="Genet C."/>
            <person name="Wincker P."/>
            <person name="Jaillon O."/>
            <person name="Roest Crollius H."/>
            <person name="Guiguen Y."/>
        </authorList>
    </citation>
    <scope>NUCLEOTIDE SEQUENCE [LARGE SCALE GENOMIC DNA]</scope>
</reference>
<dbReference type="EMBL" id="FR904274">
    <property type="protein sequence ID" value="CDQ56930.1"/>
    <property type="molecule type" value="Genomic_DNA"/>
</dbReference>
<dbReference type="InterPro" id="IPR039031">
    <property type="entry name" value="Mucolipin"/>
</dbReference>
<dbReference type="AlphaFoldDB" id="A0A060VX70"/>
<dbReference type="PaxDb" id="8022-A0A060VX70"/>
<feature type="region of interest" description="Disordered" evidence="1">
    <location>
        <begin position="1"/>
        <end position="34"/>
    </location>
</feature>
<dbReference type="PANTHER" id="PTHR12127:SF23">
    <property type="entry name" value="MUCOLIPIN-3 ISOFORM X1"/>
    <property type="match status" value="1"/>
</dbReference>
<accession>A0A060VX70</accession>
<proteinExistence type="predicted"/>
<organism evidence="3 4">
    <name type="scientific">Oncorhynchus mykiss</name>
    <name type="common">Rainbow trout</name>
    <name type="synonym">Salmo gairdneri</name>
    <dbReference type="NCBI Taxonomy" id="8022"/>
    <lineage>
        <taxon>Eukaryota</taxon>
        <taxon>Metazoa</taxon>
        <taxon>Chordata</taxon>
        <taxon>Craniata</taxon>
        <taxon>Vertebrata</taxon>
        <taxon>Euteleostomi</taxon>
        <taxon>Actinopterygii</taxon>
        <taxon>Neopterygii</taxon>
        <taxon>Teleostei</taxon>
        <taxon>Protacanthopterygii</taxon>
        <taxon>Salmoniformes</taxon>
        <taxon>Salmonidae</taxon>
        <taxon>Salmoninae</taxon>
        <taxon>Oncorhynchus</taxon>
    </lineage>
</organism>
<sequence>MDDVEPLVPQGPAEERRPNGHCTRCPISSQSPGDSKVVEDFRRRLKYFFMNPCEKYRARGRKPWKLMLQILKIAIITFQLVSFGLSNEMMVTFKEENLMVFKHLFLKEYKDQRVDRYAVYTKTDVYDHIYYVIDRFINLQNLTVGNHAYEKIEGEYTPLTLCQEFFRKGSISPGNDTFDIDPHVDKGTRAHHFIMYLFFCDSLKCSIREDNNMV</sequence>
<evidence type="ECO:0000256" key="1">
    <source>
        <dbReference type="SAM" id="MobiDB-lite"/>
    </source>
</evidence>
<evidence type="ECO:0000313" key="4">
    <source>
        <dbReference type="Proteomes" id="UP000193380"/>
    </source>
</evidence>
<dbReference type="GO" id="GO:0005765">
    <property type="term" value="C:lysosomal membrane"/>
    <property type="evidence" value="ECO:0007669"/>
    <property type="project" value="TreeGrafter"/>
</dbReference>
<evidence type="ECO:0000259" key="2">
    <source>
        <dbReference type="Pfam" id="PF21381"/>
    </source>
</evidence>